<keyword evidence="3" id="KW-0808">Transferase</keyword>
<evidence type="ECO:0000256" key="1">
    <source>
        <dbReference type="ARBA" id="ARBA00005755"/>
    </source>
</evidence>
<dbReference type="Gene3D" id="3.40.960.10">
    <property type="entry name" value="VSR Endonuclease"/>
    <property type="match status" value="1"/>
</dbReference>
<dbReference type="GO" id="GO:0003887">
    <property type="term" value="F:DNA-directed DNA polymerase activity"/>
    <property type="evidence" value="ECO:0007669"/>
    <property type="project" value="UniProtKB-KW"/>
</dbReference>
<dbReference type="GO" id="GO:0000166">
    <property type="term" value="F:nucleotide binding"/>
    <property type="evidence" value="ECO:0007669"/>
    <property type="project" value="InterPro"/>
</dbReference>
<dbReference type="GO" id="GO:0006281">
    <property type="term" value="P:DNA repair"/>
    <property type="evidence" value="ECO:0007669"/>
    <property type="project" value="UniProtKB-ARBA"/>
</dbReference>
<accession>A0A2G5UIX2</accession>
<dbReference type="GO" id="GO:0003677">
    <property type="term" value="F:DNA binding"/>
    <property type="evidence" value="ECO:0007669"/>
    <property type="project" value="UniProtKB-KW"/>
</dbReference>
<comment type="caution">
    <text evidence="10">The sequence shown here is derived from an EMBL/GenBank/DDBJ whole genome shotgun (WGS) entry which is preliminary data.</text>
</comment>
<keyword evidence="4" id="KW-0548">Nucleotidyltransferase</keyword>
<evidence type="ECO:0000313" key="10">
    <source>
        <dbReference type="EMBL" id="PIC39488.1"/>
    </source>
</evidence>
<dbReference type="SUPFAM" id="SSF53098">
    <property type="entry name" value="Ribonuclease H-like"/>
    <property type="match status" value="2"/>
</dbReference>
<dbReference type="InterPro" id="IPR004868">
    <property type="entry name" value="DNA-dir_DNA_pol_B_mt/vir"/>
</dbReference>
<keyword evidence="6" id="KW-0239">DNA-directed DNA polymerase</keyword>
<protein>
    <recommendedName>
        <fullName evidence="2">DNA-directed DNA polymerase</fullName>
        <ecNumber evidence="2">2.7.7.7</ecNumber>
    </recommendedName>
</protein>
<dbReference type="EC" id="2.7.7.7" evidence="2"/>
<dbReference type="OrthoDB" id="5871067at2759"/>
<dbReference type="GO" id="GO:0042575">
    <property type="term" value="C:DNA polymerase complex"/>
    <property type="evidence" value="ECO:0007669"/>
    <property type="project" value="UniProtKB-ARBA"/>
</dbReference>
<name>A0A2G5UIX2_9PELO</name>
<dbReference type="GO" id="GO:0006260">
    <property type="term" value="P:DNA replication"/>
    <property type="evidence" value="ECO:0007669"/>
    <property type="project" value="UniProtKB-KW"/>
</dbReference>
<dbReference type="Proteomes" id="UP000230233">
    <property type="component" value="Chromosome III"/>
</dbReference>
<dbReference type="InterPro" id="IPR012337">
    <property type="entry name" value="RNaseH-like_sf"/>
</dbReference>
<dbReference type="InterPro" id="IPR011335">
    <property type="entry name" value="Restrct_endonuc-II-like"/>
</dbReference>
<evidence type="ECO:0000256" key="7">
    <source>
        <dbReference type="ARBA" id="ARBA00023125"/>
    </source>
</evidence>
<dbReference type="InterPro" id="IPR036397">
    <property type="entry name" value="RNaseH_sf"/>
</dbReference>
<keyword evidence="5" id="KW-0235">DNA replication</keyword>
<evidence type="ECO:0000256" key="8">
    <source>
        <dbReference type="ARBA" id="ARBA00049244"/>
    </source>
</evidence>
<organism evidence="10 11">
    <name type="scientific">Caenorhabditis nigoni</name>
    <dbReference type="NCBI Taxonomy" id="1611254"/>
    <lineage>
        <taxon>Eukaryota</taxon>
        <taxon>Metazoa</taxon>
        <taxon>Ecdysozoa</taxon>
        <taxon>Nematoda</taxon>
        <taxon>Chromadorea</taxon>
        <taxon>Rhabditida</taxon>
        <taxon>Rhabditina</taxon>
        <taxon>Rhabditomorpha</taxon>
        <taxon>Rhabditoidea</taxon>
        <taxon>Rhabditidae</taxon>
        <taxon>Peloderinae</taxon>
        <taxon>Caenorhabditis</taxon>
    </lineage>
</organism>
<evidence type="ECO:0000313" key="11">
    <source>
        <dbReference type="Proteomes" id="UP000230233"/>
    </source>
</evidence>
<dbReference type="Pfam" id="PF03175">
    <property type="entry name" value="DNA_pol_B_2"/>
    <property type="match status" value="2"/>
</dbReference>
<dbReference type="SUPFAM" id="SSF52980">
    <property type="entry name" value="Restriction endonuclease-like"/>
    <property type="match status" value="1"/>
</dbReference>
<dbReference type="Gene3D" id="3.90.1600.10">
    <property type="entry name" value="Palm domain of DNA polymerase"/>
    <property type="match status" value="1"/>
</dbReference>
<gene>
    <name evidence="10" type="primary">Cnig_chr_III.g11161</name>
    <name evidence="10" type="ORF">B9Z55_011161</name>
</gene>
<dbReference type="PANTHER" id="PTHR33568">
    <property type="entry name" value="DNA POLYMERASE"/>
    <property type="match status" value="1"/>
</dbReference>
<evidence type="ECO:0000256" key="6">
    <source>
        <dbReference type="ARBA" id="ARBA00022932"/>
    </source>
</evidence>
<evidence type="ECO:0000259" key="9">
    <source>
        <dbReference type="Pfam" id="PF03175"/>
    </source>
</evidence>
<dbReference type="InterPro" id="IPR023211">
    <property type="entry name" value="DNA_pol_palm_dom_sf"/>
</dbReference>
<keyword evidence="7" id="KW-0238">DNA-binding</keyword>
<dbReference type="EMBL" id="PDUG01000003">
    <property type="protein sequence ID" value="PIC39488.1"/>
    <property type="molecule type" value="Genomic_DNA"/>
</dbReference>
<reference evidence="11" key="1">
    <citation type="submission" date="2017-10" db="EMBL/GenBank/DDBJ databases">
        <title>Rapid genome shrinkage in a self-fertile nematode reveals novel sperm competition proteins.</title>
        <authorList>
            <person name="Yin D."/>
            <person name="Schwarz E.M."/>
            <person name="Thomas C.G."/>
            <person name="Felde R.L."/>
            <person name="Korf I.F."/>
            <person name="Cutter A.D."/>
            <person name="Schartner C.M."/>
            <person name="Ralston E.J."/>
            <person name="Meyer B.J."/>
            <person name="Haag E.S."/>
        </authorList>
    </citation>
    <scope>NUCLEOTIDE SEQUENCE [LARGE SCALE GENOMIC DNA]</scope>
    <source>
        <strain evidence="11">JU1422</strain>
    </source>
</reference>
<keyword evidence="11" id="KW-1185">Reference proteome</keyword>
<dbReference type="PANTHER" id="PTHR33568:SF3">
    <property type="entry name" value="DNA-DIRECTED DNA POLYMERASE"/>
    <property type="match status" value="1"/>
</dbReference>
<evidence type="ECO:0000256" key="3">
    <source>
        <dbReference type="ARBA" id="ARBA00022679"/>
    </source>
</evidence>
<feature type="domain" description="DNA-directed DNA polymerase family B mitochondria/virus" evidence="9">
    <location>
        <begin position="526"/>
        <end position="1039"/>
    </location>
</feature>
<evidence type="ECO:0000256" key="2">
    <source>
        <dbReference type="ARBA" id="ARBA00012417"/>
    </source>
</evidence>
<dbReference type="Gene3D" id="1.10.287.690">
    <property type="entry name" value="Helix hairpin bin"/>
    <property type="match status" value="1"/>
</dbReference>
<evidence type="ECO:0000256" key="5">
    <source>
        <dbReference type="ARBA" id="ARBA00022705"/>
    </source>
</evidence>
<dbReference type="STRING" id="1611254.A0A2G5UIX2"/>
<feature type="domain" description="DNA-directed DNA polymerase family B mitochondria/virus" evidence="9">
    <location>
        <begin position="1071"/>
        <end position="1108"/>
    </location>
</feature>
<sequence length="1573" mass="180914">MSSASDTSKDNLVGDAFPTKEELEFFNKYAKIAERVDLVRTTSETLVMGPKKLVFKNLDDLPKETLHENIGRLFDIFIRRMIQAAGGDLENTFYWLNLEHPGYLEADGFWIMHQTYKMANGHTLVNLIAKHAQSKKETCVALDGAMTLSMRIFKKEQKSGGAGRIPDLIMKKIGVKNPNVVGESHCLPKALILGKIWSDSNTCDEATEKTLHKNLYTSLTRPDRAETSRPREQLTRAKHLLVAAGLRPHVKKHDLIDLAKLADYLVDYRICVWHLPPGAPSPVILTQHNENAKGLIPIFFSNGHFEFFKPSIPTVSFFFCFRCSKLVGNKHGKKCTKLCNRCGAAKCEPVENEETCCVKCNNTFHSKKCFERHSKKKDSQSLPFCDIYEKCIECKKIHGRNSYTKKVHKCYHNHFCKICMERTTMNHKCVHAAPTAANRKRQLEKQQSWTMVIYDIESIVTSSADMTSKFGCKHTPNVICFKLICEKCMGEECAHCGVITTFKWQSKGIPVLKQFVNFLKTDQRLKNAYIIAHNGGRYDHVLTLEEMIKSVACKPNFIMAGRTIISADVELDKDNTLHFRDSLKYIPMRLAQLPKAFNLNTESKGYFPYMFNHPDNYGRRLPGLPHIKYYEPHFMSVKGRVEFEEWYEENKNTPFDFNEEIVKYCKNDVQILVEAVIKYIQLCQEKMAGWNPFIQASTLASYVMHVMKHEHIKDDVIGYIPENGYGGRNNSRFALKYLLWLESKGLKLQHKLRAEGEFLAVCENGKEYHVDGYNPETREIYEIHGCLWHGCVKCYRDREAVCPRNKNAKMRELFERTLAKDADLRAAGFTLRVKWECELKEEMRKDEEMRRFFKNCHHAYHLRPREAMYGGRTQQFQSLSKADSEHSIEYYDFCSLYPYVNMRGTSYPMGVPDRMTDFFEEFSNSAPLPYRGLVFCDVLPPKDCPIPVLPFRCDGKLLFVLCRTCGELREGEKCTHENASDRALTGVWCTDELNLAIQEGYQIIKYHEVWDWPDDKWFQGGFFESFMTPLLKMKHEASGWPRENMSQEEKQAHIDAIQKDDGILMDPENIKKNPALRSLAKLFLNSTWGKFAQNPCKTDTKLISIHEAVEAVRFMTAPGFKPQCFEEWADSYILVSRKPNKDNVQTSRFTNIVYGALTTSAARVKLFNAMKTVGSENIVYCDTDSVVFRQKRGVDVLGPLRGDGLGQLTNETPNGWVIDEMVAMAPKVYAMKMVDENDDVKYSIKAKGITLNSETVAKVNFDTMKEQVLDELKGTRSCFSVRSLHMKRGSNFLDDMSSEKQVMGILFDMRRRGKLVSPGALCDLVRSACEADVVFSDYNCQQLRNLVDQIVDRPPKWLKNLVWEVADGCREMTPWLALRQRPTGIIRLEYNFLYNYPIDITTEPYQALDMINRMKRVDTAEPVFMDTERAYGTIRHGERVALVTLFCNVSRQIVLCRVNRYSREELNEIRRVLVEMANQRGLATFTPEEFLAGWGADNVRTLQRDGLSLKKSVERFVTVEKTETMSDWTVEDLRHDQIAYAAMDVYALKFLDSLSSNHPSLPKPHNTTPSSYM</sequence>
<dbReference type="InterPro" id="IPR043502">
    <property type="entry name" value="DNA/RNA_pol_sf"/>
</dbReference>
<dbReference type="SUPFAM" id="SSF56672">
    <property type="entry name" value="DNA/RNA polymerases"/>
    <property type="match status" value="1"/>
</dbReference>
<comment type="catalytic activity">
    <reaction evidence="8">
        <text>DNA(n) + a 2'-deoxyribonucleoside 5'-triphosphate = DNA(n+1) + diphosphate</text>
        <dbReference type="Rhea" id="RHEA:22508"/>
        <dbReference type="Rhea" id="RHEA-COMP:17339"/>
        <dbReference type="Rhea" id="RHEA-COMP:17340"/>
        <dbReference type="ChEBI" id="CHEBI:33019"/>
        <dbReference type="ChEBI" id="CHEBI:61560"/>
        <dbReference type="ChEBI" id="CHEBI:173112"/>
        <dbReference type="EC" id="2.7.7.7"/>
    </reaction>
</comment>
<proteinExistence type="inferred from homology"/>
<evidence type="ECO:0000256" key="4">
    <source>
        <dbReference type="ARBA" id="ARBA00022695"/>
    </source>
</evidence>
<comment type="similarity">
    <text evidence="1">Belongs to the DNA polymerase type-B family.</text>
</comment>
<dbReference type="Gene3D" id="3.30.420.10">
    <property type="entry name" value="Ribonuclease H-like superfamily/Ribonuclease H"/>
    <property type="match status" value="2"/>
</dbReference>